<dbReference type="PANTHER" id="PTHR43727">
    <property type="entry name" value="DIAMINOPIMELATE DECARBOXYLASE"/>
    <property type="match status" value="1"/>
</dbReference>
<accession>A0ABW0KRG4</accession>
<proteinExistence type="predicted"/>
<keyword evidence="2" id="KW-0663">Pyridoxal phosphate</keyword>
<dbReference type="RefSeq" id="WP_377165880.1">
    <property type="nucleotide sequence ID" value="NZ_JBHSMQ010000003.1"/>
</dbReference>
<evidence type="ECO:0000256" key="3">
    <source>
        <dbReference type="SAM" id="MobiDB-lite"/>
    </source>
</evidence>
<dbReference type="Gene3D" id="2.40.37.10">
    <property type="entry name" value="Lyase, Ornithine Decarboxylase, Chain A, domain 1"/>
    <property type="match status" value="1"/>
</dbReference>
<dbReference type="PANTHER" id="PTHR43727:SF2">
    <property type="entry name" value="GROUP IV DECARBOXYLASE"/>
    <property type="match status" value="1"/>
</dbReference>
<dbReference type="InterPro" id="IPR022657">
    <property type="entry name" value="De-COase2_CS"/>
</dbReference>
<dbReference type="InterPro" id="IPR029066">
    <property type="entry name" value="PLP-binding_barrel"/>
</dbReference>
<dbReference type="Proteomes" id="UP001596052">
    <property type="component" value="Unassembled WGS sequence"/>
</dbReference>
<dbReference type="SUPFAM" id="SSF50621">
    <property type="entry name" value="Alanine racemase C-terminal domain-like"/>
    <property type="match status" value="1"/>
</dbReference>
<dbReference type="CDD" id="cd06841">
    <property type="entry name" value="PLPDE_III_MccE_like"/>
    <property type="match status" value="1"/>
</dbReference>
<dbReference type="InterPro" id="IPR009006">
    <property type="entry name" value="Ala_racemase/Decarboxylase_C"/>
</dbReference>
<comment type="caution">
    <text evidence="5">The sequence shown here is derived from an EMBL/GenBank/DDBJ whole genome shotgun (WGS) entry which is preliminary data.</text>
</comment>
<protein>
    <submittedName>
        <fullName evidence="5">Diaminopimelate decarboxylase</fullName>
    </submittedName>
</protein>
<name>A0ABW0KRG4_9BACT</name>
<dbReference type="EMBL" id="JBHSMQ010000003">
    <property type="protein sequence ID" value="MFC5455116.1"/>
    <property type="molecule type" value="Genomic_DNA"/>
</dbReference>
<reference evidence="6" key="1">
    <citation type="journal article" date="2019" name="Int. J. Syst. Evol. Microbiol.">
        <title>The Global Catalogue of Microorganisms (GCM) 10K type strain sequencing project: providing services to taxonomists for standard genome sequencing and annotation.</title>
        <authorList>
            <consortium name="The Broad Institute Genomics Platform"/>
            <consortium name="The Broad Institute Genome Sequencing Center for Infectious Disease"/>
            <person name="Wu L."/>
            <person name="Ma J."/>
        </authorList>
    </citation>
    <scope>NUCLEOTIDE SEQUENCE [LARGE SCALE GENOMIC DNA]</scope>
    <source>
        <strain evidence="6">CGMCC 4.1469</strain>
    </source>
</reference>
<dbReference type="SUPFAM" id="SSF51419">
    <property type="entry name" value="PLP-binding barrel"/>
    <property type="match status" value="1"/>
</dbReference>
<dbReference type="PROSITE" id="PS00879">
    <property type="entry name" value="ODR_DC_2_2"/>
    <property type="match status" value="1"/>
</dbReference>
<feature type="compositionally biased region" description="Polar residues" evidence="3">
    <location>
        <begin position="1"/>
        <end position="24"/>
    </location>
</feature>
<evidence type="ECO:0000256" key="1">
    <source>
        <dbReference type="ARBA" id="ARBA00001933"/>
    </source>
</evidence>
<feature type="domain" description="Orn/DAP/Arg decarboxylase 2 N-terminal" evidence="4">
    <location>
        <begin position="66"/>
        <end position="315"/>
    </location>
</feature>
<dbReference type="InterPro" id="IPR022644">
    <property type="entry name" value="De-COase2_N"/>
</dbReference>
<sequence>MQTLQPYTPPTITRHLSGQNSAANRNRHAHGLSSNVCERIEGVPVADLAARFGSPLFVFSERTLREKIQRAREAFESRYPSTRFAWSYKTNYLNAICRVFHSEGSIAEVVSEFEYEKARRNGVAGRDIIFNGPHKTRAGLELAVSEGAMIQVDNWDELLLLDAIAKETGRGIDIAIRCWLDAGILPVWSKFGFGVENGEAWRAIRRIAESKGRLNLQGLHTHIGTYILEPNAYKVAAEKLITLMERCRESYGWSLKYLNLGGGFPSLSTLHYSYQPAEQVVPPIEKYADAIAGALNTLPRDRRPRLYLESGRALVDEAGYLITSIVAVKQSGASGPITLAGKAAKAPAYMPESNGAAYVIDTGINMLYSGNWYRFNVKPAKAQRESAQQPVKLYGCLCMNIDVIREQVSLPAMTTGDHLVMHPVGAYNITQSMQFITYRPAVVMIGLDGRVDVIREREDLDYVQRLERVPEHLLTRRVIDSSTP</sequence>
<evidence type="ECO:0000313" key="6">
    <source>
        <dbReference type="Proteomes" id="UP001596052"/>
    </source>
</evidence>
<keyword evidence="6" id="KW-1185">Reference proteome</keyword>
<gene>
    <name evidence="5" type="ORF">ACFQDI_09645</name>
</gene>
<dbReference type="Gene3D" id="3.20.20.10">
    <property type="entry name" value="Alanine racemase"/>
    <property type="match status" value="1"/>
</dbReference>
<evidence type="ECO:0000256" key="2">
    <source>
        <dbReference type="ARBA" id="ARBA00022898"/>
    </source>
</evidence>
<evidence type="ECO:0000259" key="4">
    <source>
        <dbReference type="Pfam" id="PF02784"/>
    </source>
</evidence>
<organism evidence="5 6">
    <name type="scientific">Prosthecobacter fluviatilis</name>
    <dbReference type="NCBI Taxonomy" id="445931"/>
    <lineage>
        <taxon>Bacteria</taxon>
        <taxon>Pseudomonadati</taxon>
        <taxon>Verrucomicrobiota</taxon>
        <taxon>Verrucomicrobiia</taxon>
        <taxon>Verrucomicrobiales</taxon>
        <taxon>Verrucomicrobiaceae</taxon>
        <taxon>Prosthecobacter</taxon>
    </lineage>
</organism>
<comment type="cofactor">
    <cofactor evidence="1">
        <name>pyridoxal 5'-phosphate</name>
        <dbReference type="ChEBI" id="CHEBI:597326"/>
    </cofactor>
</comment>
<dbReference type="Pfam" id="PF02784">
    <property type="entry name" value="Orn_Arg_deC_N"/>
    <property type="match status" value="1"/>
</dbReference>
<evidence type="ECO:0000313" key="5">
    <source>
        <dbReference type="EMBL" id="MFC5455116.1"/>
    </source>
</evidence>
<feature type="region of interest" description="Disordered" evidence="3">
    <location>
        <begin position="1"/>
        <end position="27"/>
    </location>
</feature>